<keyword evidence="4" id="KW-1185">Reference proteome</keyword>
<proteinExistence type="inferred from homology"/>
<dbReference type="InterPro" id="IPR051803">
    <property type="entry name" value="TA_system_RelE-like_toxin"/>
</dbReference>
<keyword evidence="2" id="KW-1277">Toxin-antitoxin system</keyword>
<gene>
    <name evidence="3" type="ORF">BSQ44_16465</name>
</gene>
<evidence type="ECO:0000256" key="2">
    <source>
        <dbReference type="ARBA" id="ARBA00022649"/>
    </source>
</evidence>
<dbReference type="Gene3D" id="3.30.2310.20">
    <property type="entry name" value="RelE-like"/>
    <property type="match status" value="1"/>
</dbReference>
<organism evidence="3 4">
    <name type="scientific">Aquibium oceanicum</name>
    <dbReference type="NCBI Taxonomy" id="1670800"/>
    <lineage>
        <taxon>Bacteria</taxon>
        <taxon>Pseudomonadati</taxon>
        <taxon>Pseudomonadota</taxon>
        <taxon>Alphaproteobacteria</taxon>
        <taxon>Hyphomicrobiales</taxon>
        <taxon>Phyllobacteriaceae</taxon>
        <taxon>Aquibium</taxon>
    </lineage>
</organism>
<dbReference type="OrthoDB" id="8369899at2"/>
<dbReference type="InterPro" id="IPR007712">
    <property type="entry name" value="RelE/ParE_toxin"/>
</dbReference>
<dbReference type="PANTHER" id="PTHR33755">
    <property type="entry name" value="TOXIN PARE1-RELATED"/>
    <property type="match status" value="1"/>
</dbReference>
<dbReference type="KEGG" id="meso:BSQ44_16465"/>
<evidence type="ECO:0008006" key="5">
    <source>
        <dbReference type="Google" id="ProtNLM"/>
    </source>
</evidence>
<dbReference type="Pfam" id="PF05016">
    <property type="entry name" value="ParE_toxin"/>
    <property type="match status" value="1"/>
</dbReference>
<dbReference type="PANTHER" id="PTHR33755:SF6">
    <property type="entry name" value="PLASMID STABILIZATION SYSTEM PROTEIN"/>
    <property type="match status" value="1"/>
</dbReference>
<comment type="similarity">
    <text evidence="1">Belongs to the RelE toxin family.</text>
</comment>
<name>A0A1L3STS8_9HYPH</name>
<accession>A0A1L3STS8</accession>
<dbReference type="Proteomes" id="UP000182840">
    <property type="component" value="Chromosome"/>
</dbReference>
<dbReference type="STRING" id="1670800.BSQ44_16465"/>
<dbReference type="AlphaFoldDB" id="A0A1L3STS8"/>
<reference evidence="4" key="1">
    <citation type="submission" date="2016-11" db="EMBL/GenBank/DDBJ databases">
        <title>Mesorhizobium oceanicum sp. nov., isolated from deep seawater in South China Sea.</title>
        <authorList>
            <person name="Fu G.-Y."/>
        </authorList>
    </citation>
    <scope>NUCLEOTIDE SEQUENCE [LARGE SCALE GENOMIC DNA]</scope>
    <source>
        <strain evidence="4">B7</strain>
    </source>
</reference>
<protein>
    <recommendedName>
        <fullName evidence="5">Type II toxin-antitoxin system RelE/ParE family toxin</fullName>
    </recommendedName>
</protein>
<evidence type="ECO:0000313" key="4">
    <source>
        <dbReference type="Proteomes" id="UP000182840"/>
    </source>
</evidence>
<sequence>MGYRLSPRAQRDIEDIADHIAEENPAAAKRLIERMRRQWELLATQPRSGSLREDIGNKIRRIVVGQYLCFYIIVEENVEILRVLHGRRDITSENIGGGESEG</sequence>
<evidence type="ECO:0000313" key="3">
    <source>
        <dbReference type="EMBL" id="APH72780.1"/>
    </source>
</evidence>
<evidence type="ECO:0000256" key="1">
    <source>
        <dbReference type="ARBA" id="ARBA00006226"/>
    </source>
</evidence>
<dbReference type="EMBL" id="CP018171">
    <property type="protein sequence ID" value="APH72780.1"/>
    <property type="molecule type" value="Genomic_DNA"/>
</dbReference>
<dbReference type="InterPro" id="IPR035093">
    <property type="entry name" value="RelE/ParE_toxin_dom_sf"/>
</dbReference>
<dbReference type="RefSeq" id="WP_072606099.1">
    <property type="nucleotide sequence ID" value="NZ_CP018171.1"/>
</dbReference>